<evidence type="ECO:0000313" key="11">
    <source>
        <dbReference type="EMBL" id="JAB55677.1"/>
    </source>
</evidence>
<evidence type="ECO:0000256" key="4">
    <source>
        <dbReference type="ARBA" id="ARBA00023015"/>
    </source>
</evidence>
<proteinExistence type="evidence at transcript level"/>
<feature type="coiled-coil region" evidence="8">
    <location>
        <begin position="168"/>
        <end position="221"/>
    </location>
</feature>
<evidence type="ECO:0000256" key="2">
    <source>
        <dbReference type="ARBA" id="ARBA00010386"/>
    </source>
</evidence>
<dbReference type="Pfam" id="PF04696">
    <property type="entry name" value="Pinin_SDK_memA"/>
    <property type="match status" value="1"/>
</dbReference>
<dbReference type="AlphaFoldDB" id="U5ETU7"/>
<comment type="subcellular location">
    <subcellularLocation>
        <location evidence="1">Nucleus</location>
    </subcellularLocation>
</comment>
<feature type="region of interest" description="Disordered" evidence="9">
    <location>
        <begin position="298"/>
        <end position="350"/>
    </location>
</feature>
<reference evidence="11" key="1">
    <citation type="journal article" date="2014" name="Insect Biochem. Mol. Biol.">
        <title>An insight into the sialome of the frog biting fly, Corethrella appendiculata.</title>
        <authorList>
            <person name="Ribeiro J.M.C."/>
            <person name="Chagas A.C."/>
            <person name="Pham V.M."/>
            <person name="Lounibos L.P."/>
            <person name="Calvo E."/>
        </authorList>
    </citation>
    <scope>NUCLEOTIDE SEQUENCE</scope>
    <source>
        <tissue evidence="11">Salivary glands</tissue>
    </source>
</reference>
<feature type="coiled-coil region" evidence="8">
    <location>
        <begin position="255"/>
        <end position="297"/>
    </location>
</feature>
<sequence>MGTEVLKRNYGSLEEELEAARTNLKGLNENIRRIIGRDVSSQNSSRVELKRKNFSSFDQNSRRNDRNSRYSDLGNSSSSSSLNIGNPPKRRNIETKSVFSRLSGPPARDDDLKPRLHSRVIKEQPTRQEIVAAQGTDEQSRARNRRIFGSLLGTLQKFSQEESRLKPKEEKKAQIEKKLEEQAIKERENLRKEKQNLFTDRKRQQIEIKAIESKMAKMKELEDWEKSFLPMRNYIRTKSKPHLYYIPKKLNSKTEEKLRESRKGLETRMEKKREEVLQEVEEIEARFKLEIKSLEDDIARNQPNTKDLGVRPNNHSNNKTTDDDDDEFEESSKYSNRHQNSVDNGRSGVAGNSGGGIAELETLQNFKIVIHNEMNIKQEKPDKTSRSTTNNDSDDNKNIKFATSTSGSTASSLPVATENLQITFTNESSVTNN</sequence>
<evidence type="ECO:0000256" key="9">
    <source>
        <dbReference type="SAM" id="MobiDB-lite"/>
    </source>
</evidence>
<feature type="compositionally biased region" description="Basic and acidic residues" evidence="9">
    <location>
        <begin position="374"/>
        <end position="385"/>
    </location>
</feature>
<feature type="compositionally biased region" description="Low complexity" evidence="9">
    <location>
        <begin position="70"/>
        <end position="81"/>
    </location>
</feature>
<keyword evidence="4" id="KW-0805">Transcription regulation</keyword>
<comment type="similarity">
    <text evidence="2">Belongs to the pinin family.</text>
</comment>
<name>U5ETU7_9DIPT</name>
<feature type="compositionally biased region" description="Basic and acidic residues" evidence="9">
    <location>
        <begin position="107"/>
        <end position="126"/>
    </location>
</feature>
<dbReference type="PANTHER" id="PTHR12707:SF0">
    <property type="entry name" value="PININ"/>
    <property type="match status" value="1"/>
</dbReference>
<dbReference type="GO" id="GO:0008380">
    <property type="term" value="P:RNA splicing"/>
    <property type="evidence" value="ECO:0007669"/>
    <property type="project" value="UniProtKB-KW"/>
</dbReference>
<dbReference type="InterPro" id="IPR039853">
    <property type="entry name" value="Pinin"/>
</dbReference>
<dbReference type="EMBL" id="GANO01004194">
    <property type="protein sequence ID" value="JAB55677.1"/>
    <property type="molecule type" value="mRNA"/>
</dbReference>
<feature type="compositionally biased region" description="Low complexity" evidence="9">
    <location>
        <begin position="399"/>
        <end position="412"/>
    </location>
</feature>
<evidence type="ECO:0000256" key="3">
    <source>
        <dbReference type="ARBA" id="ARBA00022664"/>
    </source>
</evidence>
<feature type="region of interest" description="Disordered" evidence="9">
    <location>
        <begin position="40"/>
        <end position="140"/>
    </location>
</feature>
<evidence type="ECO:0000256" key="6">
    <source>
        <dbReference type="ARBA" id="ARBA00023187"/>
    </source>
</evidence>
<evidence type="ECO:0000256" key="7">
    <source>
        <dbReference type="ARBA" id="ARBA00023242"/>
    </source>
</evidence>
<organism evidence="11">
    <name type="scientific">Corethrella appendiculata</name>
    <dbReference type="NCBI Taxonomy" id="1370023"/>
    <lineage>
        <taxon>Eukaryota</taxon>
        <taxon>Metazoa</taxon>
        <taxon>Ecdysozoa</taxon>
        <taxon>Arthropoda</taxon>
        <taxon>Hexapoda</taxon>
        <taxon>Insecta</taxon>
        <taxon>Pterygota</taxon>
        <taxon>Neoptera</taxon>
        <taxon>Endopterygota</taxon>
        <taxon>Diptera</taxon>
        <taxon>Nematocera</taxon>
        <taxon>Culicoidea</taxon>
        <taxon>Chaoboridae</taxon>
        <taxon>Corethrella</taxon>
    </lineage>
</organism>
<feature type="compositionally biased region" description="Basic and acidic residues" evidence="9">
    <location>
        <begin position="60"/>
        <end position="69"/>
    </location>
</feature>
<feature type="region of interest" description="Disordered" evidence="9">
    <location>
        <begin position="374"/>
        <end position="414"/>
    </location>
</feature>
<accession>U5ETU7</accession>
<dbReference type="GO" id="GO:0006397">
    <property type="term" value="P:mRNA processing"/>
    <property type="evidence" value="ECO:0007669"/>
    <property type="project" value="UniProtKB-KW"/>
</dbReference>
<evidence type="ECO:0000256" key="8">
    <source>
        <dbReference type="SAM" id="Coils"/>
    </source>
</evidence>
<keyword evidence="3" id="KW-0507">mRNA processing</keyword>
<dbReference type="PANTHER" id="PTHR12707">
    <property type="entry name" value="PINN"/>
    <property type="match status" value="1"/>
</dbReference>
<keyword evidence="7" id="KW-0539">Nucleus</keyword>
<keyword evidence="6" id="KW-0508">mRNA splicing</keyword>
<protein>
    <submittedName>
        <fullName evidence="11">Putative pinin</fullName>
    </submittedName>
</protein>
<keyword evidence="8" id="KW-0175">Coiled coil</keyword>
<feature type="compositionally biased region" description="Polar residues" evidence="9">
    <location>
        <begin position="333"/>
        <end position="343"/>
    </location>
</feature>
<evidence type="ECO:0000256" key="5">
    <source>
        <dbReference type="ARBA" id="ARBA00023163"/>
    </source>
</evidence>
<keyword evidence="5" id="KW-0804">Transcription</keyword>
<evidence type="ECO:0000256" key="1">
    <source>
        <dbReference type="ARBA" id="ARBA00004123"/>
    </source>
</evidence>
<dbReference type="InterPro" id="IPR006786">
    <property type="entry name" value="Pinin_SDK_MemA"/>
</dbReference>
<feature type="coiled-coil region" evidence="8">
    <location>
        <begin position="3"/>
        <end position="37"/>
    </location>
</feature>
<dbReference type="GO" id="GO:0071013">
    <property type="term" value="C:catalytic step 2 spliceosome"/>
    <property type="evidence" value="ECO:0007669"/>
    <property type="project" value="TreeGrafter"/>
</dbReference>
<feature type="domain" description="Pinin/SDK/MemA protein" evidence="10">
    <location>
        <begin position="138"/>
        <end position="262"/>
    </location>
</feature>
<evidence type="ECO:0000259" key="10">
    <source>
        <dbReference type="Pfam" id="PF04696"/>
    </source>
</evidence>